<dbReference type="AlphaFoldDB" id="A0A3S0HHD7"/>
<protein>
    <submittedName>
        <fullName evidence="1">Uncharacterized protein</fullName>
    </submittedName>
</protein>
<gene>
    <name evidence="1" type="ORF">EKL94_02045</name>
</gene>
<dbReference type="EMBL" id="RXLZ01000004">
    <property type="protein sequence ID" value="RTQ91729.1"/>
    <property type="molecule type" value="Genomic_DNA"/>
</dbReference>
<dbReference type="Proteomes" id="UP000271705">
    <property type="component" value="Unassembled WGS sequence"/>
</dbReference>
<sequence>MKIEAGMAATLHTARQALSGNDATAQTPFSQLLAQSQAQTAAAPPRAVGSVREIDLAGLLTARDKAILGWPGNTDDLTSVAAGILALDREAGVVRGEVSREYLFGDPAKGLVGLIGSMHPETLSKNKDVAAAIAARFELYR</sequence>
<evidence type="ECO:0000313" key="2">
    <source>
        <dbReference type="Proteomes" id="UP000271705"/>
    </source>
</evidence>
<organism evidence="1 2">
    <name type="scientific">Stenotrophomonas maltophilia</name>
    <name type="common">Pseudomonas maltophilia</name>
    <name type="synonym">Xanthomonas maltophilia</name>
    <dbReference type="NCBI Taxonomy" id="40324"/>
    <lineage>
        <taxon>Bacteria</taxon>
        <taxon>Pseudomonadati</taxon>
        <taxon>Pseudomonadota</taxon>
        <taxon>Gammaproteobacteria</taxon>
        <taxon>Lysobacterales</taxon>
        <taxon>Lysobacteraceae</taxon>
        <taxon>Stenotrophomonas</taxon>
        <taxon>Stenotrophomonas maltophilia group</taxon>
    </lineage>
</organism>
<comment type="caution">
    <text evidence="1">The sequence shown here is derived from an EMBL/GenBank/DDBJ whole genome shotgun (WGS) entry which is preliminary data.</text>
</comment>
<dbReference type="RefSeq" id="WP_126927786.1">
    <property type="nucleotide sequence ID" value="NZ_RXLZ01000004.1"/>
</dbReference>
<reference evidence="1 2" key="1">
    <citation type="submission" date="2018-12" db="EMBL/GenBank/DDBJ databases">
        <authorList>
            <person name="Kartti S."/>
            <person name="Manni A."/>
            <person name="Chemao El Fihri M.W."/>
            <person name="Laamarti M."/>
            <person name="Temsamani L."/>
            <person name="El Jamali J.E."/>
            <person name="Ouadghiri M."/>
            <person name="Ibrahimi A."/>
            <person name="Filati-Maltouf A."/>
        </authorList>
    </citation>
    <scope>NUCLEOTIDE SEQUENCE [LARGE SCALE GENOMIC DNA]</scope>
    <source>
        <strain evidence="1 2">MDMC339</strain>
    </source>
</reference>
<name>A0A3S0HHD7_STEMA</name>
<accession>A0A3S0HHD7</accession>
<proteinExistence type="predicted"/>
<evidence type="ECO:0000313" key="1">
    <source>
        <dbReference type="EMBL" id="RTQ91729.1"/>
    </source>
</evidence>